<proteinExistence type="predicted"/>
<organism evidence="1 2">
    <name type="scientific">Spiroplasma poulsonii</name>
    <dbReference type="NCBI Taxonomy" id="2138"/>
    <lineage>
        <taxon>Bacteria</taxon>
        <taxon>Bacillati</taxon>
        <taxon>Mycoplasmatota</taxon>
        <taxon>Mollicutes</taxon>
        <taxon>Entomoplasmatales</taxon>
        <taxon>Spiroplasmataceae</taxon>
        <taxon>Spiroplasma</taxon>
    </lineage>
</organism>
<dbReference type="AlphaFoldDB" id="A0A433ENU2"/>
<accession>A0A433ENU2</accession>
<name>A0A433ENU2_9MOLU</name>
<gene>
    <name evidence="1" type="ORF">D6D54_07315</name>
</gene>
<evidence type="ECO:0000313" key="1">
    <source>
        <dbReference type="EMBL" id="RUP75966.1"/>
    </source>
</evidence>
<reference evidence="1 2" key="1">
    <citation type="journal article" date="2019" name="Genome Biol. Evol.">
        <title>Toxin and genome evolution in a Drosophila defensive symbiosis.</title>
        <authorList>
            <person name="Ballinger M.J."/>
            <person name="Gawryluk R.M."/>
            <person name="Perlman S.J."/>
        </authorList>
    </citation>
    <scope>NUCLEOTIDE SEQUENCE [LARGE SCALE GENOMIC DNA]</scope>
    <source>
        <strain evidence="2">sNeo</strain>
    </source>
</reference>
<protein>
    <submittedName>
        <fullName evidence="1">Uncharacterized protein</fullName>
    </submittedName>
</protein>
<dbReference type="Proteomes" id="UP000274545">
    <property type="component" value="Unassembled WGS sequence"/>
</dbReference>
<dbReference type="EMBL" id="RAHC01000012">
    <property type="protein sequence ID" value="RUP75966.1"/>
    <property type="molecule type" value="Genomic_DNA"/>
</dbReference>
<evidence type="ECO:0000313" key="2">
    <source>
        <dbReference type="Proteomes" id="UP000274545"/>
    </source>
</evidence>
<dbReference type="RefSeq" id="WP_127093271.1">
    <property type="nucleotide sequence ID" value="NZ_RAHC01000012.1"/>
</dbReference>
<comment type="caution">
    <text evidence="1">The sequence shown here is derived from an EMBL/GenBank/DDBJ whole genome shotgun (WGS) entry which is preliminary data.</text>
</comment>
<sequence length="220" mass="25391">MKKLLMIFSIISLTTLTINITNDSLLKQKLETEQLMSLPTSKITSDQQIGQDDNLISVEQHNNLLAAIKKKENKIKINRQQLNQRLWSPTVYQFLTSDEYLAYLELMSQLGILKFNADEPSFFNNIAYGWHNGFMQETKWYWFGYWKLHIAKWRCDQVYNLLTNGGNASSIFADGLSQTPYGTIIAIASGILSLIGNNWNIDDGMIVHFYLVTPVWFSHR</sequence>